<feature type="domain" description="N-acetyltransferase" evidence="1">
    <location>
        <begin position="2"/>
        <end position="156"/>
    </location>
</feature>
<dbReference type="GO" id="GO:0016747">
    <property type="term" value="F:acyltransferase activity, transferring groups other than amino-acyl groups"/>
    <property type="evidence" value="ECO:0007669"/>
    <property type="project" value="InterPro"/>
</dbReference>
<proteinExistence type="predicted"/>
<dbReference type="EMBL" id="UYIG01000101">
    <property type="protein sequence ID" value="VDG28185.1"/>
    <property type="molecule type" value="Genomic_DNA"/>
</dbReference>
<evidence type="ECO:0000313" key="3">
    <source>
        <dbReference type="Proteomes" id="UP000289996"/>
    </source>
</evidence>
<sequence>MIKSRRFQVNDATAVSQLIARTLQISNRADYSQVYLDQEKALMTPTWCLQKAKMTHFYVLVDQDQIIATGAIGSYWGRLDESSLFDIFVDPDYQGQGLGRRLIQTLERDLYFTRARRIEIPASVTGVPFYLKMGYQYKDGITTPDAEHLIRLEKFN</sequence>
<dbReference type="RefSeq" id="WP_130851693.1">
    <property type="nucleotide sequence ID" value="NZ_UYIG01000101.1"/>
</dbReference>
<organism evidence="2 3">
    <name type="scientific">Lactiplantibacillus mudanjiangensis</name>
    <dbReference type="NCBI Taxonomy" id="1296538"/>
    <lineage>
        <taxon>Bacteria</taxon>
        <taxon>Bacillati</taxon>
        <taxon>Bacillota</taxon>
        <taxon>Bacilli</taxon>
        <taxon>Lactobacillales</taxon>
        <taxon>Lactobacillaceae</taxon>
        <taxon>Lactiplantibacillus</taxon>
    </lineage>
</organism>
<dbReference type="Proteomes" id="UP000289996">
    <property type="component" value="Unassembled WGS sequence"/>
</dbReference>
<evidence type="ECO:0000313" key="2">
    <source>
        <dbReference type="EMBL" id="VDG28185.1"/>
    </source>
</evidence>
<reference evidence="2 3" key="1">
    <citation type="submission" date="2018-11" db="EMBL/GenBank/DDBJ databases">
        <authorList>
            <person name="Wuyts S."/>
        </authorList>
    </citation>
    <scope>NUCLEOTIDE SEQUENCE [LARGE SCALE GENOMIC DNA]</scope>
    <source>
        <strain evidence="2">Lactobacillus mudanjiangensis AMBF249</strain>
    </source>
</reference>
<dbReference type="OrthoDB" id="9800797at2"/>
<dbReference type="PROSITE" id="PS51186">
    <property type="entry name" value="GNAT"/>
    <property type="match status" value="1"/>
</dbReference>
<dbReference type="AlphaFoldDB" id="A0A660E574"/>
<evidence type="ECO:0000259" key="1">
    <source>
        <dbReference type="PROSITE" id="PS51186"/>
    </source>
</evidence>
<dbReference type="InterPro" id="IPR000182">
    <property type="entry name" value="GNAT_dom"/>
</dbReference>
<gene>
    <name evidence="2" type="ORF">MUDAN_MDHGFNIF_02907</name>
</gene>
<keyword evidence="3" id="KW-1185">Reference proteome</keyword>
<name>A0A660E574_9LACO</name>
<dbReference type="InterPro" id="IPR016181">
    <property type="entry name" value="Acyl_CoA_acyltransferase"/>
</dbReference>
<accession>A0A660E574</accession>
<dbReference type="SUPFAM" id="SSF55729">
    <property type="entry name" value="Acyl-CoA N-acyltransferases (Nat)"/>
    <property type="match status" value="1"/>
</dbReference>
<keyword evidence="2" id="KW-0808">Transferase</keyword>
<protein>
    <submittedName>
        <fullName evidence="2">GNAT family acetyltransferase [Lactobacillus paraplantarum]</fullName>
    </submittedName>
</protein>
<dbReference type="CDD" id="cd04301">
    <property type="entry name" value="NAT_SF"/>
    <property type="match status" value="1"/>
</dbReference>
<dbReference type="Pfam" id="PF13508">
    <property type="entry name" value="Acetyltransf_7"/>
    <property type="match status" value="1"/>
</dbReference>
<dbReference type="Gene3D" id="3.40.630.30">
    <property type="match status" value="1"/>
</dbReference>